<accession>A0A1I1XU17</accession>
<dbReference type="InterPro" id="IPR021307">
    <property type="entry name" value="DUF2884"/>
</dbReference>
<evidence type="ECO:0000313" key="3">
    <source>
        <dbReference type="Proteomes" id="UP000199477"/>
    </source>
</evidence>
<dbReference type="Proteomes" id="UP000199477">
    <property type="component" value="Unassembled WGS sequence"/>
</dbReference>
<keyword evidence="1" id="KW-0732">Signal</keyword>
<keyword evidence="3" id="KW-1185">Reference proteome</keyword>
<name>A0A1I1XU17_9GAMM</name>
<dbReference type="RefSeq" id="WP_051548463.1">
    <property type="nucleotide sequence ID" value="NZ_FONH01000001.1"/>
</dbReference>
<dbReference type="PROSITE" id="PS51257">
    <property type="entry name" value="PROKAR_LIPOPROTEIN"/>
    <property type="match status" value="1"/>
</dbReference>
<evidence type="ECO:0000313" key="2">
    <source>
        <dbReference type="EMBL" id="SFE10731.1"/>
    </source>
</evidence>
<feature type="chain" id="PRO_5011641090" description="DUF2884 family protein" evidence="1">
    <location>
        <begin position="17"/>
        <end position="181"/>
    </location>
</feature>
<evidence type="ECO:0008006" key="4">
    <source>
        <dbReference type="Google" id="ProtNLM"/>
    </source>
</evidence>
<feature type="signal peptide" evidence="1">
    <location>
        <begin position="1"/>
        <end position="16"/>
    </location>
</feature>
<sequence length="181" mass="19457">MFKQRLIPLFALCVLAAGCDSGSYTSTDHGRISTRDGLVTLRPDHGTEATIDQAGALSIDGKAVTVDDRQRELLRRYYSNATAIRQHGIETGKAGAAMAGEALKGVAETVKGDENGVDKRVEAQTQKITDQVMKICDDLAGVKAAQDELAASLPAFKPYGGIVDEKSITDCRDDSKRDRKD</sequence>
<protein>
    <recommendedName>
        <fullName evidence="4">DUF2884 family protein</fullName>
    </recommendedName>
</protein>
<evidence type="ECO:0000256" key="1">
    <source>
        <dbReference type="SAM" id="SignalP"/>
    </source>
</evidence>
<reference evidence="3" key="1">
    <citation type="submission" date="2016-10" db="EMBL/GenBank/DDBJ databases">
        <authorList>
            <person name="Varghese N."/>
            <person name="Submissions S."/>
        </authorList>
    </citation>
    <scope>NUCLEOTIDE SEQUENCE [LARGE SCALE GENOMIC DNA]</scope>
    <source>
        <strain evidence="3">UNC178MFTsu3.1</strain>
    </source>
</reference>
<organism evidence="2 3">
    <name type="scientific">Dyella marensis</name>
    <dbReference type="NCBI Taxonomy" id="500610"/>
    <lineage>
        <taxon>Bacteria</taxon>
        <taxon>Pseudomonadati</taxon>
        <taxon>Pseudomonadota</taxon>
        <taxon>Gammaproteobacteria</taxon>
        <taxon>Lysobacterales</taxon>
        <taxon>Rhodanobacteraceae</taxon>
        <taxon>Dyella</taxon>
    </lineage>
</organism>
<gene>
    <name evidence="2" type="ORF">SAMN02799615_00377</name>
</gene>
<dbReference type="EMBL" id="FONH01000001">
    <property type="protein sequence ID" value="SFE10731.1"/>
    <property type="molecule type" value="Genomic_DNA"/>
</dbReference>
<dbReference type="Pfam" id="PF11101">
    <property type="entry name" value="DUF2884"/>
    <property type="match status" value="1"/>
</dbReference>
<dbReference type="AlphaFoldDB" id="A0A1I1XU17"/>
<proteinExistence type="predicted"/>